<dbReference type="InterPro" id="IPR007861">
    <property type="entry name" value="DNA_mismatch_repair_MutS_clamp"/>
</dbReference>
<keyword evidence="13" id="KW-1185">Reference proteome</keyword>
<dbReference type="InterPro" id="IPR036187">
    <property type="entry name" value="DNA_mismatch_repair_MutS_sf"/>
</dbReference>
<dbReference type="NCBIfam" id="NF003810">
    <property type="entry name" value="PRK05399.1"/>
    <property type="match status" value="1"/>
</dbReference>
<dbReference type="InterPro" id="IPR045076">
    <property type="entry name" value="MutS"/>
</dbReference>
<dbReference type="Pfam" id="PF00488">
    <property type="entry name" value="MutS_V"/>
    <property type="match status" value="1"/>
</dbReference>
<dbReference type="Pfam" id="PF05192">
    <property type="entry name" value="MutS_III"/>
    <property type="match status" value="1"/>
</dbReference>
<keyword evidence="5" id="KW-0067">ATP-binding</keyword>
<protein>
    <submittedName>
        <fullName evidence="12">CLUMA_CG005717, isoform A</fullName>
    </submittedName>
</protein>
<dbReference type="SUPFAM" id="SSF48334">
    <property type="entry name" value="DNA repair protein MutS, domain III"/>
    <property type="match status" value="1"/>
</dbReference>
<evidence type="ECO:0000256" key="1">
    <source>
        <dbReference type="ARBA" id="ARBA00004123"/>
    </source>
</evidence>
<dbReference type="AlphaFoldDB" id="A0A1J1HVM7"/>
<evidence type="ECO:0000256" key="2">
    <source>
        <dbReference type="ARBA" id="ARBA00006271"/>
    </source>
</evidence>
<dbReference type="EMBL" id="CVRI01000024">
    <property type="protein sequence ID" value="CRK92120.1"/>
    <property type="molecule type" value="Genomic_DNA"/>
</dbReference>
<sequence>MAAVKALNLDQKSQRKFIDYYNEKFTDTENVIFRVFERQNGEFYSIHGKDVDMALKTSLKSMIIVKNMAPDELQSLKYASFNKNIFEKLLRELLLVIGYKVEVYTSRRSEGKSDWMLEFKGSPGNLAQFEDVLFNSNEPEIFTNLLMSIQVISSQQQRKIGIACIDATEHLISVAEFEDNPFQTELEAAVVLVSPKECILPSLMGDYEKIVDVLNRNGVLVTQNKKTEFQNNVEFQQDLEKLVRFKKGQKKTIQTIPEIKLDLAMGSVAAGIKYLELIKNEMNLGQFSVKSLNLKRFVHLDAAAVYALNLFPPPDVNYRSSLYKWQSVLGVLDRCKTNQGRRLLNQWLKQPLRNIDMIRERQNVVGYFVDNQEVRSSLHNDHLSAIPDVLILNNKLTRKRANLQDVFKIYQVILRLPEILELLKDTENSSVKTAVFEPFIDILKDLKNFEEMVEEVLDLLAIERGEYLIKASFDEKLNDIKENMNSIESKIRKETRRCSQILGLEEGSSFKLDYVSHIGFHFRTTRKEDQKLRQQKMFKIIDTARGGIRFTTSTLENFNSDFSELKESYEEQQKDIVQEIVRVASGYSTPLMNLNNLLATLDVFVSLAEVATNSPGEYVRPKMYPENERILSVNTLRHPCLECQDDINFIPNDVNLKENDTHMYIITGANISGKSTYIRSIGVAVLLAHIGSFVPCEEAHISICDSILARVGANDNIQKGLSTFMVEMVETSSILQTATDKSLVIIDELGRGTSTFEGLGLAWSIAEFLLKEKKCFTFFATHFHEITALAEKQKTAKNYHLAAITDDNRLTLLFQVRPGPIDRSFGIQVAEIAQLPLNVLNDAKKFLKEIETEQHTLCQNNQKLVKIDEMLKKIKEGMEFDVKMLECL</sequence>
<evidence type="ECO:0000313" key="12">
    <source>
        <dbReference type="EMBL" id="CRK92120.1"/>
    </source>
</evidence>
<evidence type="ECO:0000256" key="3">
    <source>
        <dbReference type="ARBA" id="ARBA00022741"/>
    </source>
</evidence>
<evidence type="ECO:0000256" key="6">
    <source>
        <dbReference type="ARBA" id="ARBA00023125"/>
    </source>
</evidence>
<comment type="similarity">
    <text evidence="2 9">Belongs to the DNA mismatch repair MutS family.</text>
</comment>
<evidence type="ECO:0000313" key="13">
    <source>
        <dbReference type="Proteomes" id="UP000183832"/>
    </source>
</evidence>
<dbReference type="PANTHER" id="PTHR11361">
    <property type="entry name" value="DNA MISMATCH REPAIR PROTEIN MUTS FAMILY MEMBER"/>
    <property type="match status" value="1"/>
</dbReference>
<dbReference type="Pfam" id="PF05190">
    <property type="entry name" value="MutS_IV"/>
    <property type="match status" value="1"/>
</dbReference>
<dbReference type="InterPro" id="IPR027417">
    <property type="entry name" value="P-loop_NTPase"/>
</dbReference>
<feature type="domain" description="DNA mismatch repair proteins mutS family" evidence="11">
    <location>
        <begin position="742"/>
        <end position="758"/>
    </location>
</feature>
<dbReference type="Pfam" id="PF05188">
    <property type="entry name" value="MutS_II"/>
    <property type="match status" value="1"/>
</dbReference>
<proteinExistence type="inferred from homology"/>
<evidence type="ECO:0000256" key="5">
    <source>
        <dbReference type="ARBA" id="ARBA00022840"/>
    </source>
</evidence>
<dbReference type="OrthoDB" id="295033at2759"/>
<keyword evidence="6 9" id="KW-0238">DNA-binding</keyword>
<dbReference type="Gene3D" id="3.40.50.300">
    <property type="entry name" value="P-loop containing nucleotide triphosphate hydrolases"/>
    <property type="match status" value="1"/>
</dbReference>
<feature type="coiled-coil region" evidence="10">
    <location>
        <begin position="470"/>
        <end position="497"/>
    </location>
</feature>
<name>A0A1J1HVM7_9DIPT</name>
<dbReference type="GO" id="GO:0006312">
    <property type="term" value="P:mitotic recombination"/>
    <property type="evidence" value="ECO:0007669"/>
    <property type="project" value="TreeGrafter"/>
</dbReference>
<dbReference type="GO" id="GO:0140664">
    <property type="term" value="F:ATP-dependent DNA damage sensor activity"/>
    <property type="evidence" value="ECO:0007669"/>
    <property type="project" value="InterPro"/>
</dbReference>
<dbReference type="InterPro" id="IPR016151">
    <property type="entry name" value="DNA_mismatch_repair_MutS_N"/>
</dbReference>
<dbReference type="InterPro" id="IPR007695">
    <property type="entry name" value="DNA_mismatch_repair_MutS-lik_N"/>
</dbReference>
<dbReference type="Gene3D" id="3.30.420.110">
    <property type="entry name" value="MutS, connector domain"/>
    <property type="match status" value="1"/>
</dbReference>
<keyword evidence="4 9" id="KW-0227">DNA damage</keyword>
<dbReference type="SMART" id="SM00534">
    <property type="entry name" value="MUTSac"/>
    <property type="match status" value="1"/>
</dbReference>
<organism evidence="12 13">
    <name type="scientific">Clunio marinus</name>
    <dbReference type="NCBI Taxonomy" id="568069"/>
    <lineage>
        <taxon>Eukaryota</taxon>
        <taxon>Metazoa</taxon>
        <taxon>Ecdysozoa</taxon>
        <taxon>Arthropoda</taxon>
        <taxon>Hexapoda</taxon>
        <taxon>Insecta</taxon>
        <taxon>Pterygota</taxon>
        <taxon>Neoptera</taxon>
        <taxon>Endopterygota</taxon>
        <taxon>Diptera</taxon>
        <taxon>Nematocera</taxon>
        <taxon>Chironomoidea</taxon>
        <taxon>Chironomidae</taxon>
        <taxon>Clunio</taxon>
    </lineage>
</organism>
<gene>
    <name evidence="12" type="ORF">CLUMA_CG005717</name>
</gene>
<dbReference type="GO" id="GO:0032301">
    <property type="term" value="C:MutSalpha complex"/>
    <property type="evidence" value="ECO:0007669"/>
    <property type="project" value="TreeGrafter"/>
</dbReference>
<dbReference type="Pfam" id="PF01624">
    <property type="entry name" value="MutS_I"/>
    <property type="match status" value="1"/>
</dbReference>
<keyword evidence="10" id="KW-0175">Coiled coil</keyword>
<evidence type="ECO:0000256" key="4">
    <source>
        <dbReference type="ARBA" id="ARBA00022763"/>
    </source>
</evidence>
<dbReference type="InterPro" id="IPR000432">
    <property type="entry name" value="DNA_mismatch_repair_MutS_C"/>
</dbReference>
<dbReference type="PIRSF" id="PIRSF005813">
    <property type="entry name" value="MSH2"/>
    <property type="match status" value="1"/>
</dbReference>
<dbReference type="GO" id="GO:0006298">
    <property type="term" value="P:mismatch repair"/>
    <property type="evidence" value="ECO:0007669"/>
    <property type="project" value="InterPro"/>
</dbReference>
<dbReference type="Gene3D" id="1.10.1420.10">
    <property type="match status" value="2"/>
</dbReference>
<comment type="subcellular location">
    <subcellularLocation>
        <location evidence="1">Nucleus</location>
    </subcellularLocation>
</comment>
<evidence type="ECO:0000256" key="7">
    <source>
        <dbReference type="ARBA" id="ARBA00023204"/>
    </source>
</evidence>
<evidence type="ECO:0000256" key="9">
    <source>
        <dbReference type="RuleBase" id="RU003756"/>
    </source>
</evidence>
<keyword evidence="8" id="KW-0539">Nucleus</keyword>
<keyword evidence="7 9" id="KW-0234">DNA repair</keyword>
<keyword evidence="3 9" id="KW-0547">Nucleotide-binding</keyword>
<dbReference type="FunFam" id="3.40.50.300:FF:000870">
    <property type="entry name" value="MutS protein homolog 4"/>
    <property type="match status" value="1"/>
</dbReference>
<evidence type="ECO:0000256" key="10">
    <source>
        <dbReference type="SAM" id="Coils"/>
    </source>
</evidence>
<dbReference type="SUPFAM" id="SSF52540">
    <property type="entry name" value="P-loop containing nucleoside triphosphate hydrolases"/>
    <property type="match status" value="1"/>
</dbReference>
<dbReference type="Gene3D" id="3.40.1170.10">
    <property type="entry name" value="DNA repair protein MutS, domain I"/>
    <property type="match status" value="1"/>
</dbReference>
<dbReference type="InterPro" id="IPR036678">
    <property type="entry name" value="MutS_con_dom_sf"/>
</dbReference>
<dbReference type="GO" id="GO:0030983">
    <property type="term" value="F:mismatched DNA binding"/>
    <property type="evidence" value="ECO:0007669"/>
    <property type="project" value="InterPro"/>
</dbReference>
<dbReference type="Proteomes" id="UP000183832">
    <property type="component" value="Unassembled WGS sequence"/>
</dbReference>
<dbReference type="InterPro" id="IPR007696">
    <property type="entry name" value="DNA_mismatch_repair_MutS_core"/>
</dbReference>
<dbReference type="PROSITE" id="PS00486">
    <property type="entry name" value="DNA_MISMATCH_REPAIR_2"/>
    <property type="match status" value="1"/>
</dbReference>
<comment type="function">
    <text evidence="9">Component of the post-replicative DNA mismatch repair system (MMR).</text>
</comment>
<dbReference type="InterPro" id="IPR011184">
    <property type="entry name" value="DNA_mismatch_repair_Msh2"/>
</dbReference>
<dbReference type="SMART" id="SM00533">
    <property type="entry name" value="MUTSd"/>
    <property type="match status" value="1"/>
</dbReference>
<evidence type="ECO:0000259" key="11">
    <source>
        <dbReference type="PROSITE" id="PS00486"/>
    </source>
</evidence>
<accession>A0A1J1HVM7</accession>
<dbReference type="InterPro" id="IPR007860">
    <property type="entry name" value="DNA_mmatch_repair_MutS_con_dom"/>
</dbReference>
<evidence type="ECO:0000256" key="8">
    <source>
        <dbReference type="ARBA" id="ARBA00023242"/>
    </source>
</evidence>
<dbReference type="GO" id="GO:0005524">
    <property type="term" value="F:ATP binding"/>
    <property type="evidence" value="ECO:0007669"/>
    <property type="project" value="UniProtKB-KW"/>
</dbReference>
<dbReference type="STRING" id="568069.A0A1J1HVM7"/>
<dbReference type="PANTHER" id="PTHR11361:SF35">
    <property type="entry name" value="DNA MISMATCH REPAIR PROTEIN MSH2"/>
    <property type="match status" value="1"/>
</dbReference>
<reference evidence="12 13" key="1">
    <citation type="submission" date="2015-04" db="EMBL/GenBank/DDBJ databases">
        <authorList>
            <person name="Syromyatnikov M.Y."/>
            <person name="Popov V.N."/>
        </authorList>
    </citation>
    <scope>NUCLEOTIDE SEQUENCE [LARGE SCALE GENOMIC DNA]</scope>
</reference>